<dbReference type="InterPro" id="IPR016169">
    <property type="entry name" value="FAD-bd_PCMH_sub2"/>
</dbReference>
<keyword evidence="5" id="KW-0732">Signal</keyword>
<proteinExistence type="inferred from homology"/>
<evidence type="ECO:0000256" key="5">
    <source>
        <dbReference type="SAM" id="SignalP"/>
    </source>
</evidence>
<dbReference type="GO" id="GO:0071949">
    <property type="term" value="F:FAD binding"/>
    <property type="evidence" value="ECO:0007669"/>
    <property type="project" value="InterPro"/>
</dbReference>
<dbReference type="SUPFAM" id="SSF56176">
    <property type="entry name" value="FAD-binding/transporter-associated domain-like"/>
    <property type="match status" value="1"/>
</dbReference>
<protein>
    <submittedName>
        <fullName evidence="7">FAD binding domain-containing protein</fullName>
    </submittedName>
</protein>
<name>A0A0C4E3D1_MAGP6</name>
<dbReference type="eggNOG" id="KOG1231">
    <property type="taxonomic scope" value="Eukaryota"/>
</dbReference>
<dbReference type="Gene3D" id="3.30.465.10">
    <property type="match status" value="1"/>
</dbReference>
<reference evidence="7" key="1">
    <citation type="submission" date="2010-05" db="EMBL/GenBank/DDBJ databases">
        <title>The Genome Sequence of Magnaporthe poae strain ATCC 64411.</title>
        <authorList>
            <consortium name="The Broad Institute Genome Sequencing Platform"/>
            <consortium name="Broad Institute Genome Sequencing Center for Infectious Disease"/>
            <person name="Ma L.-J."/>
            <person name="Dead R."/>
            <person name="Young S."/>
            <person name="Zeng Q."/>
            <person name="Koehrsen M."/>
            <person name="Alvarado L."/>
            <person name="Berlin A."/>
            <person name="Chapman S.B."/>
            <person name="Chen Z."/>
            <person name="Freedman E."/>
            <person name="Gellesch M."/>
            <person name="Goldberg J."/>
            <person name="Griggs A."/>
            <person name="Gujja S."/>
            <person name="Heilman E.R."/>
            <person name="Heiman D."/>
            <person name="Hepburn T."/>
            <person name="Howarth C."/>
            <person name="Jen D."/>
            <person name="Larson L."/>
            <person name="Mehta T."/>
            <person name="Neiman D."/>
            <person name="Pearson M."/>
            <person name="Roberts A."/>
            <person name="Saif S."/>
            <person name="Shea T."/>
            <person name="Shenoy N."/>
            <person name="Sisk P."/>
            <person name="Stolte C."/>
            <person name="Sykes S."/>
            <person name="Walk T."/>
            <person name="White J."/>
            <person name="Yandava C."/>
            <person name="Haas B."/>
            <person name="Nusbaum C."/>
            <person name="Birren B."/>
        </authorList>
    </citation>
    <scope>NUCLEOTIDE SEQUENCE</scope>
    <source>
        <strain evidence="7">ATCC 64411</strain>
    </source>
</reference>
<evidence type="ECO:0000256" key="4">
    <source>
        <dbReference type="ARBA" id="ARBA00023002"/>
    </source>
</evidence>
<comment type="similarity">
    <text evidence="1">Belongs to the oxygen-dependent FAD-linked oxidoreductase family.</text>
</comment>
<dbReference type="Proteomes" id="UP000011715">
    <property type="component" value="Unassembled WGS sequence"/>
</dbReference>
<dbReference type="GO" id="GO:0016491">
    <property type="term" value="F:oxidoreductase activity"/>
    <property type="evidence" value="ECO:0007669"/>
    <property type="project" value="UniProtKB-KW"/>
</dbReference>
<dbReference type="InterPro" id="IPR016166">
    <property type="entry name" value="FAD-bd_PCMH"/>
</dbReference>
<gene>
    <name evidence="7" type="ORF">MAPG_06928</name>
</gene>
<sequence>MIASLALAVLATTGFTAAASQTCDLLKAGNKIDVQTDKFSIPKAPYVAELDEYWSKASADLKPGCVVLPKSAQEVSDIVKALSASGNNDSFAIKAGGLSANDGHNSVRDGPLISVRRMTEIRYDADKKLVRIEPGSRWTDVQRALDPVGMTVAGSRVGEVGVGGYMNGGGFSFLSPRYGWGVNNLAAAELVLADGSIVTASKNERPDLFAAIKGGTNNFGIVTAYVMEAIPIGQVWGGLMFFTGGSDKADKMLAAIAKFTNEYPSHPKAAIIPTVQLVLSGLIELWVVFFFYDGPTVPDGVFDDFKALHPIFNSCKTQSYGDLLAGNSAIVLRGTRYKVATETAVMPKDTSPESMLKVMRTYYDHWSKTSRDYKGILGLTSSMAMQPVPRSMAAAARSRGGDLLDLDDDVDRIIYEYDLSYLANWDDGLAERAADDMTKGMKALVDKFAADGVTKDAFRPLFANDVYRGQDYFGRLRPEKRQLAAKVAKEVDPNGLFRNRMGGWKA</sequence>
<evidence type="ECO:0000259" key="6">
    <source>
        <dbReference type="PROSITE" id="PS51387"/>
    </source>
</evidence>
<reference evidence="8" key="5">
    <citation type="submission" date="2015-06" db="UniProtKB">
        <authorList>
            <consortium name="EnsemblFungi"/>
        </authorList>
    </citation>
    <scope>IDENTIFICATION</scope>
    <source>
        <strain evidence="8">ATCC 64411</strain>
    </source>
</reference>
<reference evidence="8" key="4">
    <citation type="journal article" date="2015" name="G3 (Bethesda)">
        <title>Genome sequences of three phytopathogenic species of the Magnaporthaceae family of fungi.</title>
        <authorList>
            <person name="Okagaki L.H."/>
            <person name="Nunes C.C."/>
            <person name="Sailsbery J."/>
            <person name="Clay B."/>
            <person name="Brown D."/>
            <person name="John T."/>
            <person name="Oh Y."/>
            <person name="Young N."/>
            <person name="Fitzgerald M."/>
            <person name="Haas B.J."/>
            <person name="Zeng Q."/>
            <person name="Young S."/>
            <person name="Adiconis X."/>
            <person name="Fan L."/>
            <person name="Levin J.Z."/>
            <person name="Mitchell T.K."/>
            <person name="Okubara P.A."/>
            <person name="Farman M.L."/>
            <person name="Kohn L.M."/>
            <person name="Birren B."/>
            <person name="Ma L.-J."/>
            <person name="Dean R.A."/>
        </authorList>
    </citation>
    <scope>NUCLEOTIDE SEQUENCE</scope>
    <source>
        <strain evidence="8">ATCC 64411 / 73-15</strain>
    </source>
</reference>
<dbReference type="PANTHER" id="PTHR42973:SF13">
    <property type="entry name" value="FAD-BINDING PCMH-TYPE DOMAIN-CONTAINING PROTEIN"/>
    <property type="match status" value="1"/>
</dbReference>
<keyword evidence="2" id="KW-0285">Flavoprotein</keyword>
<reference evidence="7" key="3">
    <citation type="submission" date="2011-03" db="EMBL/GenBank/DDBJ databases">
        <title>Annotation of Magnaporthe poae ATCC 64411.</title>
        <authorList>
            <person name="Ma L.-J."/>
            <person name="Dead R."/>
            <person name="Young S.K."/>
            <person name="Zeng Q."/>
            <person name="Gargeya S."/>
            <person name="Fitzgerald M."/>
            <person name="Haas B."/>
            <person name="Abouelleil A."/>
            <person name="Alvarado L."/>
            <person name="Arachchi H.M."/>
            <person name="Berlin A."/>
            <person name="Brown A."/>
            <person name="Chapman S.B."/>
            <person name="Chen Z."/>
            <person name="Dunbar C."/>
            <person name="Freedman E."/>
            <person name="Gearin G."/>
            <person name="Gellesch M."/>
            <person name="Goldberg J."/>
            <person name="Griggs A."/>
            <person name="Gujja S."/>
            <person name="Heiman D."/>
            <person name="Howarth C."/>
            <person name="Larson L."/>
            <person name="Lui A."/>
            <person name="MacDonald P.J.P."/>
            <person name="Mehta T."/>
            <person name="Montmayeur A."/>
            <person name="Murphy C."/>
            <person name="Neiman D."/>
            <person name="Pearson M."/>
            <person name="Priest M."/>
            <person name="Roberts A."/>
            <person name="Saif S."/>
            <person name="Shea T."/>
            <person name="Shenoy N."/>
            <person name="Sisk P."/>
            <person name="Stolte C."/>
            <person name="Sykes S."/>
            <person name="Yandava C."/>
            <person name="Wortman J."/>
            <person name="Nusbaum C."/>
            <person name="Birren B."/>
        </authorList>
    </citation>
    <scope>NUCLEOTIDE SEQUENCE</scope>
    <source>
        <strain evidence="7">ATCC 64411</strain>
    </source>
</reference>
<dbReference type="VEuPathDB" id="FungiDB:MAPG_06928"/>
<dbReference type="Pfam" id="PF01565">
    <property type="entry name" value="FAD_binding_4"/>
    <property type="match status" value="1"/>
</dbReference>
<dbReference type="PROSITE" id="PS51387">
    <property type="entry name" value="FAD_PCMH"/>
    <property type="match status" value="1"/>
</dbReference>
<evidence type="ECO:0000256" key="2">
    <source>
        <dbReference type="ARBA" id="ARBA00022630"/>
    </source>
</evidence>
<feature type="domain" description="FAD-binding PCMH-type" evidence="6">
    <location>
        <begin position="59"/>
        <end position="232"/>
    </location>
</feature>
<dbReference type="OMA" id="KAYTPLY"/>
<evidence type="ECO:0000313" key="9">
    <source>
        <dbReference type="Proteomes" id="UP000011715"/>
    </source>
</evidence>
<dbReference type="EMBL" id="ADBL01001664">
    <property type="status" value="NOT_ANNOTATED_CDS"/>
    <property type="molecule type" value="Genomic_DNA"/>
</dbReference>
<evidence type="ECO:0000256" key="1">
    <source>
        <dbReference type="ARBA" id="ARBA00005466"/>
    </source>
</evidence>
<feature type="signal peptide" evidence="5">
    <location>
        <begin position="1"/>
        <end position="18"/>
    </location>
</feature>
<keyword evidence="4" id="KW-0560">Oxidoreductase</keyword>
<evidence type="ECO:0000313" key="8">
    <source>
        <dbReference type="EnsemblFungi" id="MAPG_06928T0"/>
    </source>
</evidence>
<evidence type="ECO:0000313" key="7">
    <source>
        <dbReference type="EMBL" id="KLU87938.1"/>
    </source>
</evidence>
<keyword evidence="9" id="KW-1185">Reference proteome</keyword>
<evidence type="ECO:0000256" key="3">
    <source>
        <dbReference type="ARBA" id="ARBA00022827"/>
    </source>
</evidence>
<dbReference type="OrthoDB" id="2151789at2759"/>
<reference evidence="9" key="2">
    <citation type="submission" date="2010-05" db="EMBL/GenBank/DDBJ databases">
        <title>The genome sequence of Magnaporthe poae strain ATCC 64411.</title>
        <authorList>
            <person name="Ma L.-J."/>
            <person name="Dead R."/>
            <person name="Young S."/>
            <person name="Zeng Q."/>
            <person name="Koehrsen M."/>
            <person name="Alvarado L."/>
            <person name="Berlin A."/>
            <person name="Chapman S.B."/>
            <person name="Chen Z."/>
            <person name="Freedman E."/>
            <person name="Gellesch M."/>
            <person name="Goldberg J."/>
            <person name="Griggs A."/>
            <person name="Gujja S."/>
            <person name="Heilman E.R."/>
            <person name="Heiman D."/>
            <person name="Hepburn T."/>
            <person name="Howarth C."/>
            <person name="Jen D."/>
            <person name="Larson L."/>
            <person name="Mehta T."/>
            <person name="Neiman D."/>
            <person name="Pearson M."/>
            <person name="Roberts A."/>
            <person name="Saif S."/>
            <person name="Shea T."/>
            <person name="Shenoy N."/>
            <person name="Sisk P."/>
            <person name="Stolte C."/>
            <person name="Sykes S."/>
            <person name="Walk T."/>
            <person name="White J."/>
            <person name="Yandava C."/>
            <person name="Haas B."/>
            <person name="Nusbaum C."/>
            <person name="Birren B."/>
        </authorList>
    </citation>
    <scope>NUCLEOTIDE SEQUENCE [LARGE SCALE GENOMIC DNA]</scope>
    <source>
        <strain evidence="9">ATCC 64411 / 73-15</strain>
    </source>
</reference>
<dbReference type="EnsemblFungi" id="MAPG_06928T0">
    <property type="protein sequence ID" value="MAPG_06928T0"/>
    <property type="gene ID" value="MAPG_06928"/>
</dbReference>
<dbReference type="InterPro" id="IPR036318">
    <property type="entry name" value="FAD-bd_PCMH-like_sf"/>
</dbReference>
<organism evidence="8 9">
    <name type="scientific">Magnaporthiopsis poae (strain ATCC 64411 / 73-15)</name>
    <name type="common">Kentucky bluegrass fungus</name>
    <name type="synonym">Magnaporthe poae</name>
    <dbReference type="NCBI Taxonomy" id="644358"/>
    <lineage>
        <taxon>Eukaryota</taxon>
        <taxon>Fungi</taxon>
        <taxon>Dikarya</taxon>
        <taxon>Ascomycota</taxon>
        <taxon>Pezizomycotina</taxon>
        <taxon>Sordariomycetes</taxon>
        <taxon>Sordariomycetidae</taxon>
        <taxon>Magnaporthales</taxon>
        <taxon>Magnaporthaceae</taxon>
        <taxon>Magnaporthiopsis</taxon>
    </lineage>
</organism>
<keyword evidence="3" id="KW-0274">FAD</keyword>
<accession>A0A0C4E3D1</accession>
<dbReference type="AlphaFoldDB" id="A0A0C4E3D1"/>
<dbReference type="PANTHER" id="PTHR42973">
    <property type="entry name" value="BINDING OXIDOREDUCTASE, PUTATIVE (AFU_ORTHOLOGUE AFUA_1G17690)-RELATED"/>
    <property type="match status" value="1"/>
</dbReference>
<dbReference type="EMBL" id="GL876971">
    <property type="protein sequence ID" value="KLU87938.1"/>
    <property type="molecule type" value="Genomic_DNA"/>
</dbReference>
<dbReference type="InterPro" id="IPR006094">
    <property type="entry name" value="Oxid_FAD_bind_N"/>
</dbReference>
<dbReference type="STRING" id="644358.A0A0C4E3D1"/>
<feature type="chain" id="PRO_5009385696" evidence="5">
    <location>
        <begin position="19"/>
        <end position="506"/>
    </location>
</feature>
<dbReference type="InterPro" id="IPR050416">
    <property type="entry name" value="FAD-linked_Oxidoreductase"/>
</dbReference>